<accession>A0ABN1CD05</accession>
<comment type="similarity">
    <text evidence="1">Belongs to the EamA transporter family.</text>
</comment>
<dbReference type="Pfam" id="PF00892">
    <property type="entry name" value="EamA"/>
    <property type="match status" value="1"/>
</dbReference>
<dbReference type="InterPro" id="IPR000620">
    <property type="entry name" value="EamA_dom"/>
</dbReference>
<comment type="caution">
    <text evidence="4">The sequence shown here is derived from an EMBL/GenBank/DDBJ whole genome shotgun (WGS) entry which is preliminary data.</text>
</comment>
<protein>
    <submittedName>
        <fullName evidence="4">EamA family transporter</fullName>
    </submittedName>
</protein>
<keyword evidence="2" id="KW-0812">Transmembrane</keyword>
<feature type="domain" description="EamA" evidence="3">
    <location>
        <begin position="128"/>
        <end position="258"/>
    </location>
</feature>
<feature type="transmembrane region" description="Helical" evidence="2">
    <location>
        <begin position="25"/>
        <end position="43"/>
    </location>
</feature>
<feature type="transmembrane region" description="Helical" evidence="2">
    <location>
        <begin position="158"/>
        <end position="176"/>
    </location>
</feature>
<dbReference type="Proteomes" id="UP001500729">
    <property type="component" value="Unassembled WGS sequence"/>
</dbReference>
<keyword evidence="2" id="KW-0472">Membrane</keyword>
<proteinExistence type="inferred from homology"/>
<keyword evidence="5" id="KW-1185">Reference proteome</keyword>
<organism evidence="4 5">
    <name type="scientific">Saccharopolyspora erythraea</name>
    <name type="common">Streptomyces erythraeus</name>
    <dbReference type="NCBI Taxonomy" id="1836"/>
    <lineage>
        <taxon>Bacteria</taxon>
        <taxon>Bacillati</taxon>
        <taxon>Actinomycetota</taxon>
        <taxon>Actinomycetes</taxon>
        <taxon>Pseudonocardiales</taxon>
        <taxon>Pseudonocardiaceae</taxon>
        <taxon>Saccharopolyspora</taxon>
    </lineage>
</organism>
<keyword evidence="2" id="KW-1133">Transmembrane helix</keyword>
<feature type="transmembrane region" description="Helical" evidence="2">
    <location>
        <begin position="104"/>
        <end position="122"/>
    </location>
</feature>
<evidence type="ECO:0000313" key="4">
    <source>
        <dbReference type="EMBL" id="GAA0516311.1"/>
    </source>
</evidence>
<dbReference type="EMBL" id="BAAAGS010000006">
    <property type="protein sequence ID" value="GAA0516311.1"/>
    <property type="molecule type" value="Genomic_DNA"/>
</dbReference>
<sequence>MLGAVCSVQFGQAWGKHLFGVVGPAGVVTLRLGLAAAVLLALWRPRIPAGWRPRGLIVGFGTAIAAMNIIYPALRYLPLGVAVSLQLLGPFTVALAGSRRPRDVVWALLSGAGVLLLCAPSGPAPPLVGVGLALLSAAGMGGYLLLSRRAGELAADGAPLALAVAWAAVLALPFGIAESGTALLSTAALLPGLGLALLSAVVPYSLELMALRRLPPRAVGVMQSLEPAVGAAAGLLLLSEVLADRQVAGLCCVTLASAGAVLTRGRGG</sequence>
<feature type="transmembrane region" description="Helical" evidence="2">
    <location>
        <begin position="79"/>
        <end position="97"/>
    </location>
</feature>
<dbReference type="SUPFAM" id="SSF103481">
    <property type="entry name" value="Multidrug resistance efflux transporter EmrE"/>
    <property type="match status" value="1"/>
</dbReference>
<name>A0ABN1CD05_SACER</name>
<gene>
    <name evidence="4" type="ORF">GCM10009533_14220</name>
</gene>
<evidence type="ECO:0000256" key="1">
    <source>
        <dbReference type="ARBA" id="ARBA00007362"/>
    </source>
</evidence>
<evidence type="ECO:0000256" key="2">
    <source>
        <dbReference type="SAM" id="Phobius"/>
    </source>
</evidence>
<feature type="transmembrane region" description="Helical" evidence="2">
    <location>
        <begin position="55"/>
        <end position="73"/>
    </location>
</feature>
<evidence type="ECO:0000313" key="5">
    <source>
        <dbReference type="Proteomes" id="UP001500729"/>
    </source>
</evidence>
<evidence type="ECO:0000259" key="3">
    <source>
        <dbReference type="Pfam" id="PF00892"/>
    </source>
</evidence>
<reference evidence="4 5" key="1">
    <citation type="journal article" date="2019" name="Int. J. Syst. Evol. Microbiol.">
        <title>The Global Catalogue of Microorganisms (GCM) 10K type strain sequencing project: providing services to taxonomists for standard genome sequencing and annotation.</title>
        <authorList>
            <consortium name="The Broad Institute Genomics Platform"/>
            <consortium name="The Broad Institute Genome Sequencing Center for Infectious Disease"/>
            <person name="Wu L."/>
            <person name="Ma J."/>
        </authorList>
    </citation>
    <scope>NUCLEOTIDE SEQUENCE [LARGE SCALE GENOMIC DNA]</scope>
    <source>
        <strain evidence="4 5">JCM 10303</strain>
    </source>
</reference>
<dbReference type="InterPro" id="IPR037185">
    <property type="entry name" value="EmrE-like"/>
</dbReference>
<feature type="transmembrane region" description="Helical" evidence="2">
    <location>
        <begin position="182"/>
        <end position="206"/>
    </location>
</feature>
<feature type="transmembrane region" description="Helical" evidence="2">
    <location>
        <begin position="128"/>
        <end position="146"/>
    </location>
</feature>